<keyword evidence="4 5" id="KW-0472">Membrane</keyword>
<evidence type="ECO:0000256" key="5">
    <source>
        <dbReference type="SAM" id="Phobius"/>
    </source>
</evidence>
<feature type="transmembrane region" description="Helical" evidence="5">
    <location>
        <begin position="338"/>
        <end position="360"/>
    </location>
</feature>
<feature type="transmembrane region" description="Helical" evidence="5">
    <location>
        <begin position="173"/>
        <end position="198"/>
    </location>
</feature>
<comment type="caution">
    <text evidence="7">The sequence shown here is derived from an EMBL/GenBank/DDBJ whole genome shotgun (WGS) entry which is preliminary data.</text>
</comment>
<sequence length="368" mass="39750">MSRIANEIKYSLIQFFRSRQSIFLAFILPIILLIVLGYLLGGQSDSITLYYADRDVSQASKAFIGTLEGTGSFIMEDGSGKDLAQLLNDGELSVYIEIPQGFEKNVTNAKSTGAASGAVIDVFYDPSKISLYDLIFIMRQAIDDFSMGMTGTREIIALNSQDVVTSGISYIEFLVPGIIGMCMMFSAVNLTAGTMVRYQVTGISRKLETTPMSTIEWNAYRIITGTIIVFLSVAVTLFAAWAIFGVVPGINVLSILMLITGSVMFTGLGMTVAFLSEDNESANAAAFAITIPLMLISGSFYPIDQLPCMLFFIAAFSPLTYMNDGLRSAMFSYDTGDAIANLLICVALCVIIFCVGVAILSGKEGQSL</sequence>
<evidence type="ECO:0000256" key="3">
    <source>
        <dbReference type="ARBA" id="ARBA00022989"/>
    </source>
</evidence>
<dbReference type="Pfam" id="PF12698">
    <property type="entry name" value="ABC2_membrane_3"/>
    <property type="match status" value="1"/>
</dbReference>
<dbReference type="GO" id="GO:0140359">
    <property type="term" value="F:ABC-type transporter activity"/>
    <property type="evidence" value="ECO:0007669"/>
    <property type="project" value="InterPro"/>
</dbReference>
<dbReference type="PANTHER" id="PTHR43027:SF1">
    <property type="entry name" value="DOXORUBICIN RESISTANCE ABC TRANSPORTER PERMEASE PROTEIN DRRC-RELATED"/>
    <property type="match status" value="1"/>
</dbReference>
<feature type="transmembrane region" description="Helical" evidence="5">
    <location>
        <begin position="21"/>
        <end position="41"/>
    </location>
</feature>
<keyword evidence="8" id="KW-1185">Reference proteome</keyword>
<dbReference type="GO" id="GO:0016020">
    <property type="term" value="C:membrane"/>
    <property type="evidence" value="ECO:0007669"/>
    <property type="project" value="UniProtKB-SubCell"/>
</dbReference>
<evidence type="ECO:0000256" key="2">
    <source>
        <dbReference type="ARBA" id="ARBA00022692"/>
    </source>
</evidence>
<dbReference type="Proteomes" id="UP001320159">
    <property type="component" value="Unassembled WGS sequence"/>
</dbReference>
<name>A0AAP2RBV2_9EURY</name>
<dbReference type="AlphaFoldDB" id="A0AAP2RBV2"/>
<accession>A0AAP2RBV2</accession>
<gene>
    <name evidence="7" type="ORF">CUJ83_04230</name>
</gene>
<evidence type="ECO:0000256" key="1">
    <source>
        <dbReference type="ARBA" id="ARBA00004141"/>
    </source>
</evidence>
<feature type="transmembrane region" description="Helical" evidence="5">
    <location>
        <begin position="219"/>
        <end position="244"/>
    </location>
</feature>
<keyword evidence="2 5" id="KW-0812">Transmembrane</keyword>
<keyword evidence="3 5" id="KW-1133">Transmembrane helix</keyword>
<organism evidence="7 8">
    <name type="scientific">Methanooceanicella nereidis</name>
    <dbReference type="NCBI Taxonomy" id="2052831"/>
    <lineage>
        <taxon>Archaea</taxon>
        <taxon>Methanobacteriati</taxon>
        <taxon>Methanobacteriota</taxon>
        <taxon>Stenosarchaea group</taxon>
        <taxon>Methanomicrobia</taxon>
        <taxon>Methanocellales</taxon>
        <taxon>Methanocellaceae</taxon>
        <taxon>Methanooceanicella</taxon>
    </lineage>
</organism>
<reference evidence="7 8" key="1">
    <citation type="submission" date="2017-11" db="EMBL/GenBank/DDBJ databases">
        <title>Isolation and Characterization of Family Methanocellaceae Species from Potential Methane Hydrate Area Offshore Southwestern Taiwan.</title>
        <authorList>
            <person name="Zhang W.-L."/>
            <person name="Chen W.-C."/>
            <person name="Lai M.-C."/>
            <person name="Chen S.-C."/>
        </authorList>
    </citation>
    <scope>NUCLEOTIDE SEQUENCE [LARGE SCALE GENOMIC DNA]</scope>
    <source>
        <strain evidence="7 8">CWC-04</strain>
    </source>
</reference>
<proteinExistence type="predicted"/>
<feature type="transmembrane region" description="Helical" evidence="5">
    <location>
        <begin position="250"/>
        <end position="275"/>
    </location>
</feature>
<evidence type="ECO:0000256" key="4">
    <source>
        <dbReference type="ARBA" id="ARBA00023136"/>
    </source>
</evidence>
<dbReference type="InterPro" id="IPR013525">
    <property type="entry name" value="ABC2_TM"/>
</dbReference>
<evidence type="ECO:0000313" key="8">
    <source>
        <dbReference type="Proteomes" id="UP001320159"/>
    </source>
</evidence>
<evidence type="ECO:0000259" key="6">
    <source>
        <dbReference type="PROSITE" id="PS51012"/>
    </source>
</evidence>
<dbReference type="InterPro" id="IPR052902">
    <property type="entry name" value="ABC-2_transporter"/>
</dbReference>
<feature type="transmembrane region" description="Helical" evidence="5">
    <location>
        <begin position="282"/>
        <end position="303"/>
    </location>
</feature>
<dbReference type="PANTHER" id="PTHR43027">
    <property type="entry name" value="DOXORUBICIN RESISTANCE ABC TRANSPORTER PERMEASE PROTEIN DRRC-RELATED"/>
    <property type="match status" value="1"/>
</dbReference>
<feature type="domain" description="ABC transmembrane type-2" evidence="6">
    <location>
        <begin position="132"/>
        <end position="363"/>
    </location>
</feature>
<dbReference type="Gene3D" id="3.40.1710.10">
    <property type="entry name" value="abc type-2 transporter like domain"/>
    <property type="match status" value="1"/>
</dbReference>
<comment type="subcellular location">
    <subcellularLocation>
        <location evidence="1">Membrane</location>
        <topology evidence="1">Multi-pass membrane protein</topology>
    </subcellularLocation>
</comment>
<dbReference type="PROSITE" id="PS51012">
    <property type="entry name" value="ABC_TM2"/>
    <property type="match status" value="1"/>
</dbReference>
<dbReference type="EMBL" id="PGCK01000003">
    <property type="protein sequence ID" value="MCD1294202.1"/>
    <property type="molecule type" value="Genomic_DNA"/>
</dbReference>
<evidence type="ECO:0000313" key="7">
    <source>
        <dbReference type="EMBL" id="MCD1294202.1"/>
    </source>
</evidence>
<protein>
    <recommendedName>
        <fullName evidence="6">ABC transmembrane type-2 domain-containing protein</fullName>
    </recommendedName>
</protein>
<dbReference type="RefSeq" id="WP_230740960.1">
    <property type="nucleotide sequence ID" value="NZ_PGCK01000003.1"/>
</dbReference>
<dbReference type="InterPro" id="IPR047817">
    <property type="entry name" value="ABC2_TM_bact-type"/>
</dbReference>